<protein>
    <submittedName>
        <fullName evidence="2">Pyridoxamine 5'-phosphate oxidase family protein</fullName>
    </submittedName>
</protein>
<dbReference type="Pfam" id="PF01243">
    <property type="entry name" value="PNPOx_N"/>
    <property type="match status" value="1"/>
</dbReference>
<dbReference type="InterPro" id="IPR011576">
    <property type="entry name" value="Pyridox_Oxase_N"/>
</dbReference>
<accession>A0A7D5IPH1</accession>
<dbReference type="GeneID" id="55821270"/>
<dbReference type="OrthoDB" id="121393at2157"/>
<sequence length="146" mass="16433">MSAGDLKKSLETLFTEQNLAVLASCHKNEPYTNLVAFVASADLRYIFFVTPVSTRKYSYLSSSGTASMMIDNRSNKEDDFKDAIAANANGNVIEIEKTHDVVSLYLEKHPHLRDFIKSPSSALMRMEVRSYIIASSFQNVVELKMR</sequence>
<dbReference type="Proteomes" id="UP000509594">
    <property type="component" value="Chromosome"/>
</dbReference>
<dbReference type="AlphaFoldDB" id="A0A7D5IPH1"/>
<evidence type="ECO:0000259" key="1">
    <source>
        <dbReference type="Pfam" id="PF01243"/>
    </source>
</evidence>
<reference evidence="2 3" key="1">
    <citation type="submission" date="2020-06" db="EMBL/GenBank/DDBJ databases">
        <title>Methanolobus halotolerans sp. nov., isolated from a saline lake Tus in Siberia.</title>
        <authorList>
            <person name="Shen Y."/>
            <person name="Chen S.-C."/>
            <person name="Lai M.-C."/>
            <person name="Huang H.-H."/>
            <person name="Chiu H.-H."/>
            <person name="Tang S.-L."/>
            <person name="Rogozin D.Y."/>
            <person name="Degermendzhy A.G."/>
        </authorList>
    </citation>
    <scope>NUCLEOTIDE SEQUENCE [LARGE SCALE GENOMIC DNA]</scope>
    <source>
        <strain evidence="2 3">DSM 21339</strain>
    </source>
</reference>
<dbReference type="RefSeq" id="WP_176964943.1">
    <property type="nucleotide sequence ID" value="NZ_CP058215.1"/>
</dbReference>
<evidence type="ECO:0000313" key="3">
    <source>
        <dbReference type="Proteomes" id="UP000509594"/>
    </source>
</evidence>
<dbReference type="InterPro" id="IPR012349">
    <property type="entry name" value="Split_barrel_FMN-bd"/>
</dbReference>
<organism evidence="2 3">
    <name type="scientific">Methanolobus zinderi</name>
    <dbReference type="NCBI Taxonomy" id="536044"/>
    <lineage>
        <taxon>Archaea</taxon>
        <taxon>Methanobacteriati</taxon>
        <taxon>Methanobacteriota</taxon>
        <taxon>Stenosarchaea group</taxon>
        <taxon>Methanomicrobia</taxon>
        <taxon>Methanosarcinales</taxon>
        <taxon>Methanosarcinaceae</taxon>
        <taxon>Methanolobus</taxon>
    </lineage>
</organism>
<keyword evidence="3" id="KW-1185">Reference proteome</keyword>
<proteinExistence type="predicted"/>
<name>A0A7D5IPH1_9EURY</name>
<dbReference type="Gene3D" id="2.30.110.10">
    <property type="entry name" value="Electron Transport, Fmn-binding Protein, Chain A"/>
    <property type="match status" value="1"/>
</dbReference>
<dbReference type="KEGG" id="mzi:HWN40_06305"/>
<dbReference type="EMBL" id="CP058215">
    <property type="protein sequence ID" value="QLC49887.1"/>
    <property type="molecule type" value="Genomic_DNA"/>
</dbReference>
<dbReference type="SUPFAM" id="SSF50475">
    <property type="entry name" value="FMN-binding split barrel"/>
    <property type="match status" value="1"/>
</dbReference>
<gene>
    <name evidence="2" type="ORF">HWN40_06305</name>
</gene>
<feature type="domain" description="Pyridoxamine 5'-phosphate oxidase N-terminal" evidence="1">
    <location>
        <begin position="7"/>
        <end position="122"/>
    </location>
</feature>
<evidence type="ECO:0000313" key="2">
    <source>
        <dbReference type="EMBL" id="QLC49887.1"/>
    </source>
</evidence>